<name>A0ABR2IS77_9PEZI</name>
<comment type="caution">
    <text evidence="2">The sequence shown here is derived from an EMBL/GenBank/DDBJ whole genome shotgun (WGS) entry which is preliminary data.</text>
</comment>
<reference evidence="2 3" key="1">
    <citation type="journal article" date="2024" name="IMA Fungus">
        <title>Apiospora arundinis, a panoply of carbohydrate-active enzymes and secondary metabolites.</title>
        <authorList>
            <person name="Sorensen T."/>
            <person name="Petersen C."/>
            <person name="Muurmann A.T."/>
            <person name="Christiansen J.V."/>
            <person name="Brundto M.L."/>
            <person name="Overgaard C.K."/>
            <person name="Boysen A.T."/>
            <person name="Wollenberg R.D."/>
            <person name="Larsen T.O."/>
            <person name="Sorensen J.L."/>
            <person name="Nielsen K.L."/>
            <person name="Sondergaard T.E."/>
        </authorList>
    </citation>
    <scope>NUCLEOTIDE SEQUENCE [LARGE SCALE GENOMIC DNA]</scope>
    <source>
        <strain evidence="2 3">AAU 773</strain>
    </source>
</reference>
<feature type="region of interest" description="Disordered" evidence="1">
    <location>
        <begin position="1"/>
        <end position="360"/>
    </location>
</feature>
<gene>
    <name evidence="2" type="ORF">PGQ11_006259</name>
</gene>
<evidence type="ECO:0000313" key="2">
    <source>
        <dbReference type="EMBL" id="KAK8867681.1"/>
    </source>
</evidence>
<feature type="compositionally biased region" description="Low complexity" evidence="1">
    <location>
        <begin position="209"/>
        <end position="229"/>
    </location>
</feature>
<feature type="compositionally biased region" description="Basic and acidic residues" evidence="1">
    <location>
        <begin position="233"/>
        <end position="257"/>
    </location>
</feature>
<keyword evidence="3" id="KW-1185">Reference proteome</keyword>
<feature type="compositionally biased region" description="Low complexity" evidence="1">
    <location>
        <begin position="66"/>
        <end position="83"/>
    </location>
</feature>
<protein>
    <submittedName>
        <fullName evidence="2">Uncharacterized protein</fullName>
    </submittedName>
</protein>
<proteinExistence type="predicted"/>
<feature type="compositionally biased region" description="Polar residues" evidence="1">
    <location>
        <begin position="111"/>
        <end position="124"/>
    </location>
</feature>
<organism evidence="2 3">
    <name type="scientific">Apiospora arundinis</name>
    <dbReference type="NCBI Taxonomy" id="335852"/>
    <lineage>
        <taxon>Eukaryota</taxon>
        <taxon>Fungi</taxon>
        <taxon>Dikarya</taxon>
        <taxon>Ascomycota</taxon>
        <taxon>Pezizomycotina</taxon>
        <taxon>Sordariomycetes</taxon>
        <taxon>Xylariomycetidae</taxon>
        <taxon>Amphisphaeriales</taxon>
        <taxon>Apiosporaceae</taxon>
        <taxon>Apiospora</taxon>
    </lineage>
</organism>
<evidence type="ECO:0000313" key="3">
    <source>
        <dbReference type="Proteomes" id="UP001390339"/>
    </source>
</evidence>
<dbReference type="Proteomes" id="UP001390339">
    <property type="component" value="Unassembled WGS sequence"/>
</dbReference>
<dbReference type="EMBL" id="JAPCWZ010000004">
    <property type="protein sequence ID" value="KAK8867681.1"/>
    <property type="molecule type" value="Genomic_DNA"/>
</dbReference>
<feature type="compositionally biased region" description="Basic and acidic residues" evidence="1">
    <location>
        <begin position="268"/>
        <end position="283"/>
    </location>
</feature>
<accession>A0ABR2IS77</accession>
<sequence length="529" mass="57809">MADGDYKGSKRSRDDGLEPRIKGTDEPSPKRLKENSAPPSTSPVPAQDRGSTRRNQTLGSSVLPRGSSQPPVGASPGPSPSVAIRAIQEMNGEARNNSRTTTRVPSGPSVLRNNRVPSLTPRNTVQRVQVPVRSVRRPTGPGAPAQPKDISRSSSSSSSAGPAHDKSQKPMKPSNASATRTQPVRPPLSRPPRYEGNVRTLSEIIASHGKGPSAAVAATAAAKSPSGPADAESDTKEFQPVTREEGETMEAFRKRQLDSLASSPPPPRLEKKRNDETMKDFVARKNAHYETYNLDKTGKVKEPVDEKEEDGEDGGGQGDNKNSNDPNSMDQSRIHTRFLQPDDRPATSSAPPKPREGFKIGPLIEMNTGCDPYGAGIEFPEEFLEVLQMGNIDPISHRDSVFVVAIEQNRHFAFFNILAASQRMEVANHLALSFFRSEVAKILPELHESPGLDHEEEKSSLAQLKNDLNTKRWTKDIWYKATGDIRGDARLSWYIEREGETTGLVTLSAALPGTEYQVTVKVERQKLVQ</sequence>
<feature type="compositionally biased region" description="Basic and acidic residues" evidence="1">
    <location>
        <begin position="1"/>
        <end position="34"/>
    </location>
</feature>
<evidence type="ECO:0000256" key="1">
    <source>
        <dbReference type="SAM" id="MobiDB-lite"/>
    </source>
</evidence>
<feature type="compositionally biased region" description="Polar residues" evidence="1">
    <location>
        <begin position="94"/>
        <end position="104"/>
    </location>
</feature>